<dbReference type="EMBL" id="JANSKA010000005">
    <property type="protein sequence ID" value="MCR9036982.1"/>
    <property type="molecule type" value="Genomic_DNA"/>
</dbReference>
<keyword evidence="1" id="KW-0472">Membrane</keyword>
<feature type="transmembrane region" description="Helical" evidence="1">
    <location>
        <begin position="9"/>
        <end position="30"/>
    </location>
</feature>
<protein>
    <submittedName>
        <fullName evidence="2">Uncharacterized protein</fullName>
    </submittedName>
</protein>
<keyword evidence="1" id="KW-1133">Transmembrane helix</keyword>
<gene>
    <name evidence="2" type="ORF">NVS32_08500</name>
</gene>
<proteinExistence type="predicted"/>
<keyword evidence="3" id="KW-1185">Reference proteome</keyword>
<evidence type="ECO:0000256" key="1">
    <source>
        <dbReference type="SAM" id="Phobius"/>
    </source>
</evidence>
<name>A0ABT1Z9U0_9ACTN</name>
<comment type="caution">
    <text evidence="2">The sequence shown here is derived from an EMBL/GenBank/DDBJ whole genome shotgun (WGS) entry which is preliminary data.</text>
</comment>
<keyword evidence="1" id="KW-0812">Transmembrane</keyword>
<reference evidence="2 3" key="1">
    <citation type="submission" date="2022-08" db="EMBL/GenBank/DDBJ databases">
        <title>Tractidigestivibacter montrealensis type strain KD21.</title>
        <authorList>
            <person name="Diop K."/>
            <person name="Richard C."/>
            <person name="Routy B."/>
        </authorList>
    </citation>
    <scope>NUCLEOTIDE SEQUENCE [LARGE SCALE GENOMIC DNA]</scope>
    <source>
        <strain evidence="2 3">KD21</strain>
    </source>
</reference>
<evidence type="ECO:0000313" key="2">
    <source>
        <dbReference type="EMBL" id="MCR9036982.1"/>
    </source>
</evidence>
<dbReference type="Proteomes" id="UP001204320">
    <property type="component" value="Unassembled WGS sequence"/>
</dbReference>
<dbReference type="RefSeq" id="WP_258499428.1">
    <property type="nucleotide sequence ID" value="NZ_JANSKA010000005.1"/>
</dbReference>
<sequence length="226" mass="24351">MVAKQRRSIVLMLAIGFCCIAGAIIALLAVSKRPSNASNNAHLDYVTGTVVSVEPAEHALSIHPEAMGSDAPFSEDPIRFVFRNNDELYDSDLGHRITIGYFHNSVGVEGARDGYCFEVKDLDSPSARDPMLANARDLSSSAVYSCEGTIDSLDAEDGVVTLLVDSTSSNAQDLGLVAGSMCSFDLSAWTMREYLADYSVGDSIGVWFSELTTDDGTYRAWCAQPI</sequence>
<accession>A0ABT1Z9U0</accession>
<organism evidence="2 3">
    <name type="scientific">Tractidigestivibacter montrealensis</name>
    <dbReference type="NCBI Taxonomy" id="2972466"/>
    <lineage>
        <taxon>Bacteria</taxon>
        <taxon>Bacillati</taxon>
        <taxon>Actinomycetota</taxon>
        <taxon>Coriobacteriia</taxon>
        <taxon>Coriobacteriales</taxon>
        <taxon>Atopobiaceae</taxon>
        <taxon>Tractidigestivibacter</taxon>
    </lineage>
</organism>
<evidence type="ECO:0000313" key="3">
    <source>
        <dbReference type="Proteomes" id="UP001204320"/>
    </source>
</evidence>